<sequence>MADDSHKAQKINAALRSADRTTLRKLATTDGGLLSQKHRRGAWLSLLGEGLNDLPTAESLDSLEPHPEESQMELDINRARPFDGHTIDLDKFKARLQRLISRVLRLFPKLSYYQGLHDVAAVFLYVYGNDEDSAFQCFALMALHHLRDFMMPTINASVAIVKLVPELMKKWDKKCYDKLIMGTLEPFFCLSSVMTIFTHEIRDAETLSLIFDYVIGTGNIGFTIYLYDSLLMGESNKILEKVTLEDDIISREDLVHNALSKFMCTLTLTVVQSALNDARDLMKIVKLIKIPGFRCLNRFSTLKTTGAGKRHPQSIKELERLLSKQLEWEERTDPMGLSHVKSLASPKTVQGALTTFVVVGVVGLAVRVWLERSN</sequence>
<dbReference type="Gene3D" id="1.10.472.80">
    <property type="entry name" value="Ypt/Rab-GAP domain of gyp1p, domain 3"/>
    <property type="match status" value="1"/>
</dbReference>
<organism evidence="4">
    <name type="scientific">Cyberlindnera fabianii</name>
    <name type="common">Yeast</name>
    <name type="synonym">Hansenula fabianii</name>
    <dbReference type="NCBI Taxonomy" id="36022"/>
    <lineage>
        <taxon>Eukaryota</taxon>
        <taxon>Fungi</taxon>
        <taxon>Dikarya</taxon>
        <taxon>Ascomycota</taxon>
        <taxon>Saccharomycotina</taxon>
        <taxon>Saccharomycetes</taxon>
        <taxon>Phaffomycetales</taxon>
        <taxon>Phaffomycetaceae</taxon>
        <taxon>Cyberlindnera</taxon>
    </lineage>
</organism>
<feature type="domain" description="Rab-GAP TBC" evidence="3">
    <location>
        <begin position="33"/>
        <end position="218"/>
    </location>
</feature>
<dbReference type="VEuPathDB" id="FungiDB:BON22_5326"/>
<dbReference type="EMBL" id="LK052906">
    <property type="protein sequence ID" value="CDR46079.1"/>
    <property type="molecule type" value="Genomic_DNA"/>
</dbReference>
<dbReference type="PhylomeDB" id="A0A061BGI3"/>
<evidence type="ECO:0000256" key="2">
    <source>
        <dbReference type="SAM" id="Phobius"/>
    </source>
</evidence>
<dbReference type="Gene3D" id="1.10.8.1310">
    <property type="match status" value="1"/>
</dbReference>
<gene>
    <name evidence="4" type="ORF">CYFA0S_21e02278g</name>
</gene>
<keyword evidence="2" id="KW-1133">Transmembrane helix</keyword>
<dbReference type="GO" id="GO:0006888">
    <property type="term" value="P:endoplasmic reticulum to Golgi vesicle-mediated transport"/>
    <property type="evidence" value="ECO:0007669"/>
    <property type="project" value="TreeGrafter"/>
</dbReference>
<dbReference type="GO" id="GO:0005789">
    <property type="term" value="C:endoplasmic reticulum membrane"/>
    <property type="evidence" value="ECO:0007669"/>
    <property type="project" value="TreeGrafter"/>
</dbReference>
<name>A0A061BGI3_CYBFA</name>
<dbReference type="InterPro" id="IPR045913">
    <property type="entry name" value="TBC20/Gyp8-like"/>
</dbReference>
<dbReference type="GO" id="GO:0005096">
    <property type="term" value="F:GTPase activator activity"/>
    <property type="evidence" value="ECO:0007669"/>
    <property type="project" value="UniProtKB-KW"/>
</dbReference>
<evidence type="ECO:0000259" key="3">
    <source>
        <dbReference type="PROSITE" id="PS50086"/>
    </source>
</evidence>
<protein>
    <submittedName>
        <fullName evidence="4">CYFA0S21e02278g1_1</fullName>
    </submittedName>
</protein>
<keyword evidence="1" id="KW-0343">GTPase activation</keyword>
<dbReference type="SUPFAM" id="SSF47923">
    <property type="entry name" value="Ypt/Rab-GAP domain of gyp1p"/>
    <property type="match status" value="1"/>
</dbReference>
<reference evidence="4" key="1">
    <citation type="journal article" date="2014" name="Genome Announc.">
        <title>Genome sequence of the yeast Cyberlindnera fabianii (Hansenula fabianii).</title>
        <authorList>
            <person name="Freel K.C."/>
            <person name="Sarilar V."/>
            <person name="Neuveglise C."/>
            <person name="Devillers H."/>
            <person name="Friedrich A."/>
            <person name="Schacherer J."/>
        </authorList>
    </citation>
    <scope>NUCLEOTIDE SEQUENCE</scope>
    <source>
        <strain evidence="4">YJS4271</strain>
    </source>
</reference>
<dbReference type="OrthoDB" id="206700at2759"/>
<proteinExistence type="predicted"/>
<feature type="transmembrane region" description="Helical" evidence="2">
    <location>
        <begin position="351"/>
        <end position="370"/>
    </location>
</feature>
<dbReference type="PANTHER" id="PTHR20913:SF7">
    <property type="entry name" value="RE60063P"/>
    <property type="match status" value="1"/>
</dbReference>
<dbReference type="AlphaFoldDB" id="A0A061BGI3"/>
<keyword evidence="2" id="KW-0812">Transmembrane</keyword>
<dbReference type="PROSITE" id="PS50086">
    <property type="entry name" value="TBC_RABGAP"/>
    <property type="match status" value="1"/>
</dbReference>
<evidence type="ECO:0000256" key="1">
    <source>
        <dbReference type="ARBA" id="ARBA00022468"/>
    </source>
</evidence>
<dbReference type="Pfam" id="PF00566">
    <property type="entry name" value="RabGAP-TBC"/>
    <property type="match status" value="1"/>
</dbReference>
<accession>A0A061BGI3</accession>
<evidence type="ECO:0000313" key="4">
    <source>
        <dbReference type="EMBL" id="CDR46079.1"/>
    </source>
</evidence>
<dbReference type="InterPro" id="IPR035969">
    <property type="entry name" value="Rab-GAP_TBC_sf"/>
</dbReference>
<keyword evidence="2" id="KW-0472">Membrane</keyword>
<dbReference type="InterPro" id="IPR000195">
    <property type="entry name" value="Rab-GAP-TBC_dom"/>
</dbReference>
<dbReference type="PANTHER" id="PTHR20913">
    <property type="entry name" value="TBC1 DOMAIN FAMILY MEMBER 20/GTPASE"/>
    <property type="match status" value="1"/>
</dbReference>
<dbReference type="SMART" id="SM00164">
    <property type="entry name" value="TBC"/>
    <property type="match status" value="1"/>
</dbReference>